<dbReference type="CDD" id="cd00882">
    <property type="entry name" value="Ras_like_GTPase"/>
    <property type="match status" value="1"/>
</dbReference>
<dbReference type="InterPro" id="IPR052705">
    <property type="entry name" value="Gliding_Motility_GTPase"/>
</dbReference>
<organism evidence="1 2">
    <name type="scientific">Caldimonas mangrovi</name>
    <dbReference type="NCBI Taxonomy" id="2944811"/>
    <lineage>
        <taxon>Bacteria</taxon>
        <taxon>Pseudomonadati</taxon>
        <taxon>Pseudomonadota</taxon>
        <taxon>Betaproteobacteria</taxon>
        <taxon>Burkholderiales</taxon>
        <taxon>Sphaerotilaceae</taxon>
        <taxon>Caldimonas</taxon>
    </lineage>
</organism>
<dbReference type="Proteomes" id="UP001165541">
    <property type="component" value="Unassembled WGS sequence"/>
</dbReference>
<keyword evidence="2" id="KW-1185">Reference proteome</keyword>
<reference evidence="1" key="1">
    <citation type="submission" date="2022-05" db="EMBL/GenBank/DDBJ databases">
        <title>Schlegelella sp. nov., isolated from mangrove soil.</title>
        <authorList>
            <person name="Liu Y."/>
            <person name="Ge X."/>
            <person name="Liu W."/>
        </authorList>
    </citation>
    <scope>NUCLEOTIDE SEQUENCE</scope>
    <source>
        <strain evidence="1">S2-27</strain>
    </source>
</reference>
<accession>A0ABT0YSA8</accession>
<dbReference type="PANTHER" id="PTHR42708:SF1">
    <property type="entry name" value="GLIDING MOTILITY PROTEIN MGLA"/>
    <property type="match status" value="1"/>
</dbReference>
<dbReference type="PANTHER" id="PTHR42708">
    <property type="entry name" value="ATP/GTP-BINDING PROTEIN-RELATED"/>
    <property type="match status" value="1"/>
</dbReference>
<comment type="caution">
    <text evidence="1">The sequence shown here is derived from an EMBL/GenBank/DDBJ whole genome shotgun (WGS) entry which is preliminary data.</text>
</comment>
<dbReference type="Gene3D" id="3.40.50.300">
    <property type="entry name" value="P-loop containing nucleotide triphosphate hydrolases"/>
    <property type="match status" value="1"/>
</dbReference>
<proteinExistence type="predicted"/>
<sequence length="217" mass="23673">MTQPDAAHEKLVIKLVYYGPALSGKTTNLQRLHDEISSTQRGELIALDTRNDRTLFFDLLPLGVRAPSGLLVKLKVFTVPGQVQHDSTRKAILADCHGVVFVADSQLRQTANNAASFGNLADNLAKLGRDIERFPVVLQFNKRDLPEIVPEEELAQRWGPTPWGMPALATALKGIGVGSTFRELLLRVLPSLEAEHGLAGQHGLTSQALLRSLGLET</sequence>
<dbReference type="EMBL" id="JAMKFE010000013">
    <property type="protein sequence ID" value="MCM5681612.1"/>
    <property type="molecule type" value="Genomic_DNA"/>
</dbReference>
<evidence type="ECO:0000313" key="2">
    <source>
        <dbReference type="Proteomes" id="UP001165541"/>
    </source>
</evidence>
<gene>
    <name evidence="1" type="ORF">M8A51_18965</name>
</gene>
<dbReference type="RefSeq" id="WP_251780097.1">
    <property type="nucleotide sequence ID" value="NZ_JAMKFE010000013.1"/>
</dbReference>
<protein>
    <submittedName>
        <fullName evidence="1">Rab family GTPase</fullName>
    </submittedName>
</protein>
<dbReference type="SUPFAM" id="SSF52540">
    <property type="entry name" value="P-loop containing nucleoside triphosphate hydrolases"/>
    <property type="match status" value="1"/>
</dbReference>
<dbReference type="InterPro" id="IPR027417">
    <property type="entry name" value="P-loop_NTPase"/>
</dbReference>
<name>A0ABT0YSA8_9BURK</name>
<evidence type="ECO:0000313" key="1">
    <source>
        <dbReference type="EMBL" id="MCM5681612.1"/>
    </source>
</evidence>